<name>A0A124JU59_9SPHN</name>
<dbReference type="InterPro" id="IPR011250">
    <property type="entry name" value="OMP/PagP_B-barrel"/>
</dbReference>
<sequence>MRICPSSRSVSALALVAGLLAPGAAQAAPNDDLVGPLVSETFSAIGASATGSYPGGGLSGASAAQAAATIAYDASRGTYTVTAGGKTQSFAAGDRDATQSSAQLDVYVHASPTVQESLTLTRGATSGRFTYQYVGGGYWQRATTAGGGQGSFDAFVYGMPTATSAVPKTGSASYAIDILGAGTTSNGAAGISGTGSFDVAFDTGKFLLSGNMTPLYNSLLHPVLLQAQGTLASDKSFHAPITVKFDPDTFRGTLDGRFFGPQAQEVGGAWSLTQYVGIGIVNAMVGTFMGRRGSGGSVSTRFNSPTTSFALGGDGYTVTQATNKGSRKSVAGFAVNYAAGTDTFAISRGSRAYSEQFYSRVTTQGSNGMYPGQAQDALLEIDEGDALSYVRGGQWLRYGTDQASNDAFVFGYQTTLVPVTGLAAYDIYLNGAYLDPTDHSGSAGLAGKGTLLADLGAGKYTFSGTAGMTTLGGGYAPLDGTFSGSGKITAAKNQLAGPITFSFDSLGTVTGRAGGHFYGPGAAEVGLAFGAVASKGSLSGTLIGAPSEATAASSRAVAAYGKATTFTSRPVYLELPGGYPGYFQAQTFENPNALTWDPAKQQYSVALDQYAGKSLPITFGPAQASAAASTALYNGYAFTADGRKWTAQVYKQGSSEIKLTYTSFARITTPIVNKPGVVSKDVFYWVPFGSETSATMMPRTGKATYLLAVRGDAVLYSVKREHLAVSGTGTMAANFATQQLTITTNLTGTTDGAEVVKLGKITYGGWIQGAEWGGGATLAGGRSNTVRGYFFGLDAREVGGNFIYSNLVDYAGFAREVAGTGVIVGTRK</sequence>
<evidence type="ECO:0000313" key="3">
    <source>
        <dbReference type="Proteomes" id="UP000058012"/>
    </source>
</evidence>
<evidence type="ECO:0008006" key="4">
    <source>
        <dbReference type="Google" id="ProtNLM"/>
    </source>
</evidence>
<dbReference type="EMBL" id="LLZS01000008">
    <property type="protein sequence ID" value="KUR70878.1"/>
    <property type="molecule type" value="Genomic_DNA"/>
</dbReference>
<dbReference type="AlphaFoldDB" id="A0A124JU59"/>
<keyword evidence="1" id="KW-0732">Signal</keyword>
<evidence type="ECO:0000313" key="2">
    <source>
        <dbReference type="EMBL" id="KUR70878.1"/>
    </source>
</evidence>
<reference evidence="2 3" key="1">
    <citation type="submission" date="2015-10" db="EMBL/GenBank/DDBJ databases">
        <title>Draft genome sequence of Novosphingobium fuchskuhlense DSM 25065 isolated from a surface water sample of the southwest basin of Lake Grosse Fuchskuhle.</title>
        <authorList>
            <person name="Ruckert C."/>
            <person name="Winkler A."/>
            <person name="Glaeser J."/>
            <person name="Grossart H.-P."/>
            <person name="Kalinowski J."/>
            <person name="Glaeser S."/>
        </authorList>
    </citation>
    <scope>NUCLEOTIDE SEQUENCE [LARGE SCALE GENOMIC DNA]</scope>
    <source>
        <strain evidence="2 3">FNE08-7</strain>
    </source>
</reference>
<accession>A0A124JU59</accession>
<feature type="chain" id="PRO_5007174813" description="Transferrin-binding protein B C-lobe/N-lobe beta barrel domain-containing protein" evidence="1">
    <location>
        <begin position="28"/>
        <end position="828"/>
    </location>
</feature>
<dbReference type="OrthoDB" id="7508067at2"/>
<dbReference type="Gene3D" id="2.40.160.90">
    <property type="match status" value="3"/>
</dbReference>
<keyword evidence="3" id="KW-1185">Reference proteome</keyword>
<gene>
    <name evidence="2" type="ORF">AQZ52_13740</name>
</gene>
<dbReference type="STRING" id="1117702.AQZ52_13740"/>
<protein>
    <recommendedName>
        <fullName evidence="4">Transferrin-binding protein B C-lobe/N-lobe beta barrel domain-containing protein</fullName>
    </recommendedName>
</protein>
<dbReference type="SUPFAM" id="SSF56925">
    <property type="entry name" value="OMPA-like"/>
    <property type="match status" value="2"/>
</dbReference>
<proteinExistence type="predicted"/>
<organism evidence="2 3">
    <name type="scientific">Novosphingobium fuchskuhlense</name>
    <dbReference type="NCBI Taxonomy" id="1117702"/>
    <lineage>
        <taxon>Bacteria</taxon>
        <taxon>Pseudomonadati</taxon>
        <taxon>Pseudomonadota</taxon>
        <taxon>Alphaproteobacteria</taxon>
        <taxon>Sphingomonadales</taxon>
        <taxon>Sphingomonadaceae</taxon>
        <taxon>Novosphingobium</taxon>
    </lineage>
</organism>
<evidence type="ECO:0000256" key="1">
    <source>
        <dbReference type="SAM" id="SignalP"/>
    </source>
</evidence>
<dbReference type="Proteomes" id="UP000058012">
    <property type="component" value="Unassembled WGS sequence"/>
</dbReference>
<dbReference type="RefSeq" id="WP_067911816.1">
    <property type="nucleotide sequence ID" value="NZ_KQ954245.1"/>
</dbReference>
<feature type="signal peptide" evidence="1">
    <location>
        <begin position="1"/>
        <end position="27"/>
    </location>
</feature>
<comment type="caution">
    <text evidence="2">The sequence shown here is derived from an EMBL/GenBank/DDBJ whole genome shotgun (WGS) entry which is preliminary data.</text>
</comment>